<dbReference type="RefSeq" id="WP_141165814.1">
    <property type="nucleotide sequence ID" value="NZ_VHLH01000005.1"/>
</dbReference>
<dbReference type="FunFam" id="3.40.50.880:FF:000030">
    <property type="entry name" value="Gamma-glutamyl-gamma-aminobutyrate hydrolase PuuD"/>
    <property type="match status" value="1"/>
</dbReference>
<dbReference type="InterPro" id="IPR044668">
    <property type="entry name" value="PuuD-like"/>
</dbReference>
<comment type="caution">
    <text evidence="6">The sequence shown here is derived from an EMBL/GenBank/DDBJ whole genome shotgun (WGS) entry which is preliminary data.</text>
</comment>
<dbReference type="OrthoDB" id="9813383at2"/>
<evidence type="ECO:0000313" key="6">
    <source>
        <dbReference type="EMBL" id="TPW30675.1"/>
    </source>
</evidence>
<dbReference type="PANTHER" id="PTHR43235:SF1">
    <property type="entry name" value="GLUTAMINE AMIDOTRANSFERASE PB2B2.05-RELATED"/>
    <property type="match status" value="1"/>
</dbReference>
<evidence type="ECO:0000256" key="1">
    <source>
        <dbReference type="ARBA" id="ARBA00011083"/>
    </source>
</evidence>
<protein>
    <recommendedName>
        <fullName evidence="5">gamma-glutamyl-gamma-aminobutyrate hydrolase</fullName>
        <ecNumber evidence="5">3.5.1.94</ecNumber>
    </recommendedName>
</protein>
<keyword evidence="7" id="KW-1185">Reference proteome</keyword>
<proteinExistence type="inferred from homology"/>
<comment type="similarity">
    <text evidence="1">Belongs to the peptidase C26 family.</text>
</comment>
<dbReference type="Pfam" id="PF07722">
    <property type="entry name" value="Peptidase_C26"/>
    <property type="match status" value="1"/>
</dbReference>
<evidence type="ECO:0000313" key="7">
    <source>
        <dbReference type="Proteomes" id="UP000320314"/>
    </source>
</evidence>
<dbReference type="PANTHER" id="PTHR43235">
    <property type="entry name" value="GLUTAMINE AMIDOTRANSFERASE PB2B2.05-RELATED"/>
    <property type="match status" value="1"/>
</dbReference>
<dbReference type="GO" id="GO:0005829">
    <property type="term" value="C:cytosol"/>
    <property type="evidence" value="ECO:0007669"/>
    <property type="project" value="TreeGrafter"/>
</dbReference>
<comment type="pathway">
    <text evidence="4">Amine and polyamine degradation; putrescine degradation; 4-aminobutanoate from putrescine: step 4/4.</text>
</comment>
<comment type="catalytic activity">
    <reaction evidence="2">
        <text>4-(gamma-L-glutamylamino)butanoate + H2O = 4-aminobutanoate + L-glutamate</text>
        <dbReference type="Rhea" id="RHEA:19737"/>
        <dbReference type="ChEBI" id="CHEBI:15377"/>
        <dbReference type="ChEBI" id="CHEBI:29985"/>
        <dbReference type="ChEBI" id="CHEBI:58800"/>
        <dbReference type="ChEBI" id="CHEBI:59888"/>
        <dbReference type="EC" id="3.5.1.94"/>
    </reaction>
</comment>
<evidence type="ECO:0000256" key="5">
    <source>
        <dbReference type="ARBA" id="ARBA00066788"/>
    </source>
</evidence>
<dbReference type="GO" id="GO:0006598">
    <property type="term" value="P:polyamine catabolic process"/>
    <property type="evidence" value="ECO:0007669"/>
    <property type="project" value="TreeGrafter"/>
</dbReference>
<dbReference type="AlphaFoldDB" id="A0A506UD00"/>
<gene>
    <name evidence="6" type="ORF">FJU11_04425</name>
</gene>
<dbReference type="EMBL" id="VHLH01000005">
    <property type="protein sequence ID" value="TPW30675.1"/>
    <property type="molecule type" value="Genomic_DNA"/>
</dbReference>
<dbReference type="InterPro" id="IPR011697">
    <property type="entry name" value="Peptidase_C26"/>
</dbReference>
<dbReference type="PROSITE" id="PS51273">
    <property type="entry name" value="GATASE_TYPE_1"/>
    <property type="match status" value="1"/>
</dbReference>
<dbReference type="GO" id="GO:0033969">
    <property type="term" value="F:gamma-glutamyl-gamma-aminobutyrate hydrolase activity"/>
    <property type="evidence" value="ECO:0007669"/>
    <property type="project" value="UniProtKB-EC"/>
</dbReference>
<evidence type="ECO:0000256" key="4">
    <source>
        <dbReference type="ARBA" id="ARBA00060634"/>
    </source>
</evidence>
<reference evidence="6 7" key="1">
    <citation type="submission" date="2019-06" db="EMBL/GenBank/DDBJ databases">
        <authorList>
            <person name="Li M."/>
        </authorList>
    </citation>
    <scope>NUCLEOTIDE SEQUENCE [LARGE SCALE GENOMIC DNA]</scope>
    <source>
        <strain evidence="6 7">BGMRC6574</strain>
    </source>
</reference>
<name>A0A506UD00_9HYPH</name>
<dbReference type="CDD" id="cd01745">
    <property type="entry name" value="GATase1_2"/>
    <property type="match status" value="1"/>
</dbReference>
<dbReference type="Proteomes" id="UP000320314">
    <property type="component" value="Unassembled WGS sequence"/>
</dbReference>
<accession>A0A506UD00</accession>
<organism evidence="6 7">
    <name type="scientific">Pararhizobium mangrovi</name>
    <dbReference type="NCBI Taxonomy" id="2590452"/>
    <lineage>
        <taxon>Bacteria</taxon>
        <taxon>Pseudomonadati</taxon>
        <taxon>Pseudomonadota</taxon>
        <taxon>Alphaproteobacteria</taxon>
        <taxon>Hyphomicrobiales</taxon>
        <taxon>Rhizobiaceae</taxon>
        <taxon>Rhizobium/Agrobacterium group</taxon>
        <taxon>Pararhizobium</taxon>
    </lineage>
</organism>
<dbReference type="EC" id="3.5.1.94" evidence="5"/>
<evidence type="ECO:0000256" key="3">
    <source>
        <dbReference type="ARBA" id="ARBA00055068"/>
    </source>
</evidence>
<dbReference type="SUPFAM" id="SSF52317">
    <property type="entry name" value="Class I glutamine amidotransferase-like"/>
    <property type="match status" value="1"/>
</dbReference>
<sequence length="256" mass="27570">MTMPLVAVPADFRRFERYDWHAVPAQYLDAARIGAGCLPLVVPAFEAGIDIGSVISRVDGVLVTGARSNVHPSRYGEAETEAHAPFDPARDAVSLPLITGAIERGMPLLAICRGIQELNVALGGSLDPRVHELTDRSDHREEQSDDNDVRFAIRQDVSVEAGGCLARVVGAGTIRVNSLHNQGIARLSDRLSAEAHAPDGTIEAVSVKDAAGFALGVQWHPEYWVRDDGPSRAIFEAFGKAVRDYADANRRAEAAE</sequence>
<comment type="function">
    <text evidence="3">Involved in the breakdown of putrescine via hydrolysis of the gamma-glutamyl linkage of gamma-glutamyl-gamma-aminobutyrate.</text>
</comment>
<dbReference type="Gene3D" id="3.40.50.880">
    <property type="match status" value="1"/>
</dbReference>
<evidence type="ECO:0000256" key="2">
    <source>
        <dbReference type="ARBA" id="ARBA00052718"/>
    </source>
</evidence>
<dbReference type="InterPro" id="IPR029062">
    <property type="entry name" value="Class_I_gatase-like"/>
</dbReference>
<keyword evidence="6" id="KW-0378">Hydrolase</keyword>